<keyword evidence="3" id="KW-0862">Zinc</keyword>
<dbReference type="Proteomes" id="UP000800094">
    <property type="component" value="Unassembled WGS sequence"/>
</dbReference>
<evidence type="ECO:0000256" key="3">
    <source>
        <dbReference type="ARBA" id="ARBA00022833"/>
    </source>
</evidence>
<feature type="domain" description="CENP-V/GFA" evidence="5">
    <location>
        <begin position="24"/>
        <end position="147"/>
    </location>
</feature>
<evidence type="ECO:0000256" key="2">
    <source>
        <dbReference type="ARBA" id="ARBA00022723"/>
    </source>
</evidence>
<dbReference type="InterPro" id="IPR011057">
    <property type="entry name" value="Mss4-like_sf"/>
</dbReference>
<gene>
    <name evidence="6" type="ORF">BU26DRAFT_347317</name>
</gene>
<dbReference type="PROSITE" id="PS51891">
    <property type="entry name" value="CENP_V_GFA"/>
    <property type="match status" value="1"/>
</dbReference>
<dbReference type="GO" id="GO:0016846">
    <property type="term" value="F:carbon-sulfur lyase activity"/>
    <property type="evidence" value="ECO:0007669"/>
    <property type="project" value="InterPro"/>
</dbReference>
<sequence>MSNPTPSFTGDPNAHPPSSFSAGMTGTCLCGSISVTIHDGSLFSKPRGHLCHCANCRKVGGSYVAANLAIEKEKVEIQDAKGSMKRYEDWDTGSGKCVTRCFCGNCGSPIMSEPAIFPKMYILKMGLFPRIPKPEAESFAAHRHEWQGVHEGVVQFETVRGGKKLKE</sequence>
<organism evidence="6 7">
    <name type="scientific">Trematosphaeria pertusa</name>
    <dbReference type="NCBI Taxonomy" id="390896"/>
    <lineage>
        <taxon>Eukaryota</taxon>
        <taxon>Fungi</taxon>
        <taxon>Dikarya</taxon>
        <taxon>Ascomycota</taxon>
        <taxon>Pezizomycotina</taxon>
        <taxon>Dothideomycetes</taxon>
        <taxon>Pleosporomycetidae</taxon>
        <taxon>Pleosporales</taxon>
        <taxon>Massarineae</taxon>
        <taxon>Trematosphaeriaceae</taxon>
        <taxon>Trematosphaeria</taxon>
    </lineage>
</organism>
<keyword evidence="7" id="KW-1185">Reference proteome</keyword>
<dbReference type="GeneID" id="54575721"/>
<proteinExistence type="inferred from homology"/>
<dbReference type="Gene3D" id="3.90.1590.10">
    <property type="entry name" value="glutathione-dependent formaldehyde- activating enzyme (gfa)"/>
    <property type="match status" value="1"/>
</dbReference>
<name>A0A6A6IAF7_9PLEO</name>
<dbReference type="PANTHER" id="PTHR33337:SF43">
    <property type="entry name" value="CENP-V_GFA DOMAIN-CONTAINING PROTEIN"/>
    <property type="match status" value="1"/>
</dbReference>
<dbReference type="GO" id="GO:0046872">
    <property type="term" value="F:metal ion binding"/>
    <property type="evidence" value="ECO:0007669"/>
    <property type="project" value="UniProtKB-KW"/>
</dbReference>
<dbReference type="EMBL" id="ML987197">
    <property type="protein sequence ID" value="KAF2247386.1"/>
    <property type="molecule type" value="Genomic_DNA"/>
</dbReference>
<dbReference type="AlphaFoldDB" id="A0A6A6IAF7"/>
<dbReference type="PANTHER" id="PTHR33337">
    <property type="entry name" value="GFA DOMAIN-CONTAINING PROTEIN"/>
    <property type="match status" value="1"/>
</dbReference>
<evidence type="ECO:0000256" key="4">
    <source>
        <dbReference type="ARBA" id="ARBA00023239"/>
    </source>
</evidence>
<dbReference type="SUPFAM" id="SSF51316">
    <property type="entry name" value="Mss4-like"/>
    <property type="match status" value="1"/>
</dbReference>
<dbReference type="OrthoDB" id="9985472at2759"/>
<dbReference type="InterPro" id="IPR006913">
    <property type="entry name" value="CENP-V/GFA"/>
</dbReference>
<keyword evidence="2" id="KW-0479">Metal-binding</keyword>
<dbReference type="RefSeq" id="XP_033682390.1">
    <property type="nucleotide sequence ID" value="XM_033822391.1"/>
</dbReference>
<dbReference type="Pfam" id="PF04828">
    <property type="entry name" value="GFA"/>
    <property type="match status" value="1"/>
</dbReference>
<accession>A0A6A6IAF7</accession>
<reference evidence="6" key="1">
    <citation type="journal article" date="2020" name="Stud. Mycol.">
        <title>101 Dothideomycetes genomes: a test case for predicting lifestyles and emergence of pathogens.</title>
        <authorList>
            <person name="Haridas S."/>
            <person name="Albert R."/>
            <person name="Binder M."/>
            <person name="Bloem J."/>
            <person name="Labutti K."/>
            <person name="Salamov A."/>
            <person name="Andreopoulos B."/>
            <person name="Baker S."/>
            <person name="Barry K."/>
            <person name="Bills G."/>
            <person name="Bluhm B."/>
            <person name="Cannon C."/>
            <person name="Castanera R."/>
            <person name="Culley D."/>
            <person name="Daum C."/>
            <person name="Ezra D."/>
            <person name="Gonzalez J."/>
            <person name="Henrissat B."/>
            <person name="Kuo A."/>
            <person name="Liang C."/>
            <person name="Lipzen A."/>
            <person name="Lutzoni F."/>
            <person name="Magnuson J."/>
            <person name="Mondo S."/>
            <person name="Nolan M."/>
            <person name="Ohm R."/>
            <person name="Pangilinan J."/>
            <person name="Park H.-J."/>
            <person name="Ramirez L."/>
            <person name="Alfaro M."/>
            <person name="Sun H."/>
            <person name="Tritt A."/>
            <person name="Yoshinaga Y."/>
            <person name="Zwiers L.-H."/>
            <person name="Turgeon B."/>
            <person name="Goodwin S."/>
            <person name="Spatafora J."/>
            <person name="Crous P."/>
            <person name="Grigoriev I."/>
        </authorList>
    </citation>
    <scope>NUCLEOTIDE SEQUENCE</scope>
    <source>
        <strain evidence="6">CBS 122368</strain>
    </source>
</reference>
<evidence type="ECO:0000313" key="6">
    <source>
        <dbReference type="EMBL" id="KAF2247386.1"/>
    </source>
</evidence>
<evidence type="ECO:0000259" key="5">
    <source>
        <dbReference type="PROSITE" id="PS51891"/>
    </source>
</evidence>
<protein>
    <recommendedName>
        <fullName evidence="5">CENP-V/GFA domain-containing protein</fullName>
    </recommendedName>
</protein>
<evidence type="ECO:0000256" key="1">
    <source>
        <dbReference type="ARBA" id="ARBA00005495"/>
    </source>
</evidence>
<keyword evidence="4" id="KW-0456">Lyase</keyword>
<comment type="similarity">
    <text evidence="1">Belongs to the Gfa family.</text>
</comment>
<evidence type="ECO:0000313" key="7">
    <source>
        <dbReference type="Proteomes" id="UP000800094"/>
    </source>
</evidence>